<accession>A0A5N5FTB0</accession>
<reference evidence="3" key="2">
    <citation type="submission" date="2019-10" db="EMBL/GenBank/DDBJ databases">
        <title>A de novo genome assembly of a pear dwarfing rootstock.</title>
        <authorList>
            <person name="Wang F."/>
            <person name="Wang J."/>
            <person name="Li S."/>
            <person name="Zhang Y."/>
            <person name="Fang M."/>
            <person name="Ma L."/>
            <person name="Zhao Y."/>
            <person name="Jiang S."/>
        </authorList>
    </citation>
    <scope>NUCLEOTIDE SEQUENCE [LARGE SCALE GENOMIC DNA]</scope>
</reference>
<evidence type="ECO:0000313" key="3">
    <source>
        <dbReference type="Proteomes" id="UP000327157"/>
    </source>
</evidence>
<dbReference type="Proteomes" id="UP000327157">
    <property type="component" value="Chromosome 10"/>
</dbReference>
<feature type="compositionally biased region" description="Polar residues" evidence="1">
    <location>
        <begin position="10"/>
        <end position="22"/>
    </location>
</feature>
<evidence type="ECO:0000313" key="2">
    <source>
        <dbReference type="EMBL" id="KAB2601504.1"/>
    </source>
</evidence>
<comment type="caution">
    <text evidence="2">The sequence shown here is derived from an EMBL/GenBank/DDBJ whole genome shotgun (WGS) entry which is preliminary data.</text>
</comment>
<evidence type="ECO:0000256" key="1">
    <source>
        <dbReference type="SAM" id="MobiDB-lite"/>
    </source>
</evidence>
<feature type="region of interest" description="Disordered" evidence="1">
    <location>
        <begin position="1"/>
        <end position="22"/>
    </location>
</feature>
<organism evidence="2 3">
    <name type="scientific">Pyrus ussuriensis x Pyrus communis</name>
    <dbReference type="NCBI Taxonomy" id="2448454"/>
    <lineage>
        <taxon>Eukaryota</taxon>
        <taxon>Viridiplantae</taxon>
        <taxon>Streptophyta</taxon>
        <taxon>Embryophyta</taxon>
        <taxon>Tracheophyta</taxon>
        <taxon>Spermatophyta</taxon>
        <taxon>Magnoliopsida</taxon>
        <taxon>eudicotyledons</taxon>
        <taxon>Gunneridae</taxon>
        <taxon>Pentapetalae</taxon>
        <taxon>rosids</taxon>
        <taxon>fabids</taxon>
        <taxon>Rosales</taxon>
        <taxon>Rosaceae</taxon>
        <taxon>Amygdaloideae</taxon>
        <taxon>Maleae</taxon>
        <taxon>Pyrus</taxon>
    </lineage>
</organism>
<protein>
    <submittedName>
        <fullName evidence="2">Transcription factor bHLH128</fullName>
    </submittedName>
</protein>
<reference evidence="2 3" key="3">
    <citation type="submission" date="2019-11" db="EMBL/GenBank/DDBJ databases">
        <title>A de novo genome assembly of a pear dwarfing rootstock.</title>
        <authorList>
            <person name="Wang F."/>
            <person name="Wang J."/>
            <person name="Li S."/>
            <person name="Zhang Y."/>
            <person name="Fang M."/>
            <person name="Ma L."/>
            <person name="Zhao Y."/>
            <person name="Jiang S."/>
        </authorList>
    </citation>
    <scope>NUCLEOTIDE SEQUENCE [LARGE SCALE GENOMIC DNA]</scope>
    <source>
        <strain evidence="2">S2</strain>
        <tissue evidence="2">Leaf</tissue>
    </source>
</reference>
<reference evidence="2 3" key="1">
    <citation type="submission" date="2019-09" db="EMBL/GenBank/DDBJ databases">
        <authorList>
            <person name="Ou C."/>
        </authorList>
    </citation>
    <scope>NUCLEOTIDE SEQUENCE [LARGE SCALE GENOMIC DNA]</scope>
    <source>
        <strain evidence="2">S2</strain>
        <tissue evidence="2">Leaf</tissue>
    </source>
</reference>
<gene>
    <name evidence="2" type="ORF">D8674_002509</name>
</gene>
<sequence length="154" mass="16610">MYSSSSSSSPQNPIGSRPSTTGLARYGSAPSSLLNSAFDSVIETVTNFDFSFLRLQPLIGHYFSGDGHDNSFSFISSDSTFKVNSSNGAYRDTNTTKPLLRSYGLNEIGFSDSSSCSSSAMTLVRQQSSPAGFPSHLIDSQISCFWMASPFSEY</sequence>
<proteinExistence type="predicted"/>
<name>A0A5N5FTB0_9ROSA</name>
<keyword evidence="3" id="KW-1185">Reference proteome</keyword>
<dbReference type="AlphaFoldDB" id="A0A5N5FTB0"/>
<dbReference type="OrthoDB" id="2019494at2759"/>
<dbReference type="EMBL" id="SMOL01000695">
    <property type="protein sequence ID" value="KAB2601504.1"/>
    <property type="molecule type" value="Genomic_DNA"/>
</dbReference>